<keyword evidence="1" id="KW-0472">Membrane</keyword>
<gene>
    <name evidence="2" type="ORF">EI427_25250</name>
</gene>
<feature type="transmembrane region" description="Helical" evidence="1">
    <location>
        <begin position="38"/>
        <end position="57"/>
    </location>
</feature>
<evidence type="ECO:0000313" key="3">
    <source>
        <dbReference type="Proteomes" id="UP000267268"/>
    </source>
</evidence>
<protein>
    <submittedName>
        <fullName evidence="2">HdeD family acid-resistance protein</fullName>
    </submittedName>
</protein>
<dbReference type="EMBL" id="CP034563">
    <property type="protein sequence ID" value="AZQ65523.1"/>
    <property type="molecule type" value="Genomic_DNA"/>
</dbReference>
<feature type="transmembrane region" description="Helical" evidence="1">
    <location>
        <begin position="150"/>
        <end position="170"/>
    </location>
</feature>
<organism evidence="2 3">
    <name type="scientific">Flammeovirga pectinis</name>
    <dbReference type="NCBI Taxonomy" id="2494373"/>
    <lineage>
        <taxon>Bacteria</taxon>
        <taxon>Pseudomonadati</taxon>
        <taxon>Bacteroidota</taxon>
        <taxon>Cytophagia</taxon>
        <taxon>Cytophagales</taxon>
        <taxon>Flammeovirgaceae</taxon>
        <taxon>Flammeovirga</taxon>
    </lineage>
</organism>
<name>A0A3S9PBM2_9BACT</name>
<dbReference type="InterPro" id="IPR052712">
    <property type="entry name" value="Acid_resist_chaperone_HdeD"/>
</dbReference>
<evidence type="ECO:0000313" key="2">
    <source>
        <dbReference type="EMBL" id="AZQ65523.1"/>
    </source>
</evidence>
<reference evidence="2 3" key="1">
    <citation type="submission" date="2018-12" db="EMBL/GenBank/DDBJ databases">
        <title>Flammeovirga pectinis sp. nov., isolated from the gut of the Korean scallop, Patinopecten yessoensis.</title>
        <authorList>
            <person name="Bae J.-W."/>
            <person name="Jeong Y.-S."/>
            <person name="Kang W."/>
        </authorList>
    </citation>
    <scope>NUCLEOTIDE SEQUENCE [LARGE SCALE GENOMIC DNA]</scope>
    <source>
        <strain evidence="2 3">L12M1</strain>
    </source>
</reference>
<feature type="transmembrane region" description="Helical" evidence="1">
    <location>
        <begin position="77"/>
        <end position="101"/>
    </location>
</feature>
<evidence type="ECO:0000256" key="1">
    <source>
        <dbReference type="SAM" id="Phobius"/>
    </source>
</evidence>
<accession>A0A3S9PBM2</accession>
<dbReference type="RefSeq" id="WP_126620316.1">
    <property type="nucleotide sequence ID" value="NZ_CP034563.1"/>
</dbReference>
<dbReference type="Proteomes" id="UP000267268">
    <property type="component" value="Chromosome 2"/>
</dbReference>
<dbReference type="GO" id="GO:0005886">
    <property type="term" value="C:plasma membrane"/>
    <property type="evidence" value="ECO:0007669"/>
    <property type="project" value="TreeGrafter"/>
</dbReference>
<dbReference type="Pfam" id="PF03729">
    <property type="entry name" value="DUF308"/>
    <property type="match status" value="2"/>
</dbReference>
<dbReference type="OrthoDB" id="7059775at2"/>
<feature type="transmembrane region" description="Helical" evidence="1">
    <location>
        <begin position="6"/>
        <end position="26"/>
    </location>
</feature>
<sequence length="183" mass="20421">MEFSVKHWYLPLISGFLFIALGIWAFMNPLYIWLSLSYIFSLIFLVSGAAKIISAIINRNSILGWGWTLTDGIFTTLFGSILLSAPFLSVSTLPLYLGFYVTFKGFDTVAKAIEYKDFSSYWSWILFSGIISIVFGFCLLGNILLAGMTVALITSLSLINTGLSEFFIALKLKKLNMKFPSKG</sequence>
<keyword evidence="3" id="KW-1185">Reference proteome</keyword>
<keyword evidence="1" id="KW-0812">Transmembrane</keyword>
<dbReference type="PANTHER" id="PTHR34989:SF1">
    <property type="entry name" value="PROTEIN HDED"/>
    <property type="match status" value="1"/>
</dbReference>
<dbReference type="AlphaFoldDB" id="A0A3S9PBM2"/>
<keyword evidence="1" id="KW-1133">Transmembrane helix</keyword>
<dbReference type="PANTHER" id="PTHR34989">
    <property type="entry name" value="PROTEIN HDED"/>
    <property type="match status" value="1"/>
</dbReference>
<proteinExistence type="predicted"/>
<dbReference type="KEGG" id="fll:EI427_25250"/>
<dbReference type="InterPro" id="IPR005325">
    <property type="entry name" value="DUF308_memb"/>
</dbReference>
<feature type="transmembrane region" description="Helical" evidence="1">
    <location>
        <begin position="121"/>
        <end position="144"/>
    </location>
</feature>